<proteinExistence type="predicted"/>
<organism evidence="1">
    <name type="scientific">viral metagenome</name>
    <dbReference type="NCBI Taxonomy" id="1070528"/>
    <lineage>
        <taxon>unclassified sequences</taxon>
        <taxon>metagenomes</taxon>
        <taxon>organismal metagenomes</taxon>
    </lineage>
</organism>
<sequence length="73" mass="8915">MDERLLGFLKNLTQSVENDELDQQQLQRVSEFFMSYQLYEHVENEDFNETDLIKFITLGWYIYNVMLKNEELD</sequence>
<protein>
    <submittedName>
        <fullName evidence="1">Uncharacterized protein</fullName>
    </submittedName>
</protein>
<dbReference type="EMBL" id="MN740576">
    <property type="protein sequence ID" value="QHU34634.1"/>
    <property type="molecule type" value="Genomic_DNA"/>
</dbReference>
<reference evidence="1" key="1">
    <citation type="journal article" date="2020" name="Nature">
        <title>Giant virus diversity and host interactions through global metagenomics.</title>
        <authorList>
            <person name="Schulz F."/>
            <person name="Roux S."/>
            <person name="Paez-Espino D."/>
            <person name="Jungbluth S."/>
            <person name="Walsh D.A."/>
            <person name="Denef V.J."/>
            <person name="McMahon K.D."/>
            <person name="Konstantinidis K.T."/>
            <person name="Eloe-Fadrosh E.A."/>
            <person name="Kyrpides N.C."/>
            <person name="Woyke T."/>
        </authorList>
    </citation>
    <scope>NUCLEOTIDE SEQUENCE</scope>
    <source>
        <strain evidence="1">GVMAG-S-1016713-169</strain>
    </source>
</reference>
<accession>A0A6C0LYG7</accession>
<dbReference type="AlphaFoldDB" id="A0A6C0LYG7"/>
<name>A0A6C0LYG7_9ZZZZ</name>
<evidence type="ECO:0000313" key="1">
    <source>
        <dbReference type="EMBL" id="QHU34634.1"/>
    </source>
</evidence>